<accession>A0A6H5J758</accession>
<reference evidence="1 2" key="1">
    <citation type="submission" date="2020-02" db="EMBL/GenBank/DDBJ databases">
        <authorList>
            <person name="Ferguson B K."/>
        </authorList>
    </citation>
    <scope>NUCLEOTIDE SEQUENCE [LARGE SCALE GENOMIC DNA]</scope>
</reference>
<evidence type="ECO:0000313" key="2">
    <source>
        <dbReference type="Proteomes" id="UP000479190"/>
    </source>
</evidence>
<protein>
    <submittedName>
        <fullName evidence="1">Uncharacterized protein</fullName>
    </submittedName>
</protein>
<organism evidence="1 2">
    <name type="scientific">Trichogramma brassicae</name>
    <dbReference type="NCBI Taxonomy" id="86971"/>
    <lineage>
        <taxon>Eukaryota</taxon>
        <taxon>Metazoa</taxon>
        <taxon>Ecdysozoa</taxon>
        <taxon>Arthropoda</taxon>
        <taxon>Hexapoda</taxon>
        <taxon>Insecta</taxon>
        <taxon>Pterygota</taxon>
        <taxon>Neoptera</taxon>
        <taxon>Endopterygota</taxon>
        <taxon>Hymenoptera</taxon>
        <taxon>Apocrita</taxon>
        <taxon>Proctotrupomorpha</taxon>
        <taxon>Chalcidoidea</taxon>
        <taxon>Trichogrammatidae</taxon>
        <taxon>Trichogramma</taxon>
    </lineage>
</organism>
<evidence type="ECO:0000313" key="1">
    <source>
        <dbReference type="EMBL" id="CAB0044029.1"/>
    </source>
</evidence>
<sequence>MVDCATAPPLNTIDGSTMLLQTSAPRLHLLAQACQIRNLQAPTLQSVDGLPNRSVCFAWIPSHIGVRGNEAVNALARAATCSDSADHPPVAFSDLAELFRRDCRVGSISECENDGRSKGKTYFELYHHRNSASPWYSNRGLTRAFIVTINRMRTNHHSLPSLSTVKISSLTPVDITPTCTLFRRGYNSYVDITFTWILCLPGLRLRKTWRGYTMFTSFADFPYGARYACPRRAWLLRSRVAIKSWDLLLHHLQASLDIHGFVIRDSPYPRTSVSI</sequence>
<dbReference type="EMBL" id="CADCXV010001379">
    <property type="protein sequence ID" value="CAB0044029.1"/>
    <property type="molecule type" value="Genomic_DNA"/>
</dbReference>
<gene>
    <name evidence="1" type="ORF">TBRA_LOCUS15617</name>
</gene>
<dbReference type="OrthoDB" id="7616861at2759"/>
<name>A0A6H5J758_9HYME</name>
<keyword evidence="2" id="KW-1185">Reference proteome</keyword>
<dbReference type="Proteomes" id="UP000479190">
    <property type="component" value="Unassembled WGS sequence"/>
</dbReference>
<proteinExistence type="predicted"/>
<dbReference type="AlphaFoldDB" id="A0A6H5J758"/>